<dbReference type="SUPFAM" id="SSF56672">
    <property type="entry name" value="DNA/RNA polymerases"/>
    <property type="match status" value="1"/>
</dbReference>
<dbReference type="InterPro" id="IPR012337">
    <property type="entry name" value="RNaseH-like_sf"/>
</dbReference>
<dbReference type="InterPro" id="IPR039537">
    <property type="entry name" value="Retrotran_Ty1/copia-like"/>
</dbReference>
<evidence type="ECO:0000256" key="2">
    <source>
        <dbReference type="ARBA" id="ARBA00022723"/>
    </source>
</evidence>
<keyword evidence="5" id="KW-0863">Zinc-finger</keyword>
<dbReference type="PROSITE" id="PS50994">
    <property type="entry name" value="INTEGRASE"/>
    <property type="match status" value="1"/>
</dbReference>
<evidence type="ECO:0000259" key="7">
    <source>
        <dbReference type="PROSITE" id="PS50158"/>
    </source>
</evidence>
<dbReference type="GO" id="GO:0015074">
    <property type="term" value="P:DNA integration"/>
    <property type="evidence" value="ECO:0007669"/>
    <property type="project" value="InterPro"/>
</dbReference>
<dbReference type="InterPro" id="IPR036397">
    <property type="entry name" value="RNaseH_sf"/>
</dbReference>
<evidence type="ECO:0000259" key="8">
    <source>
        <dbReference type="PROSITE" id="PS50994"/>
    </source>
</evidence>
<keyword evidence="3" id="KW-0064">Aspartyl protease</keyword>
<dbReference type="Pfam" id="PF25597">
    <property type="entry name" value="SH3_retrovirus"/>
    <property type="match status" value="1"/>
</dbReference>
<dbReference type="EMBL" id="QGNW01002643">
    <property type="protein sequence ID" value="RVW13911.1"/>
    <property type="molecule type" value="Genomic_DNA"/>
</dbReference>
<evidence type="ECO:0000256" key="5">
    <source>
        <dbReference type="PROSITE-ProRule" id="PRU00047"/>
    </source>
</evidence>
<feature type="domain" description="CCHC-type" evidence="7">
    <location>
        <begin position="260"/>
        <end position="276"/>
    </location>
</feature>
<dbReference type="GO" id="GO:0003676">
    <property type="term" value="F:nucleic acid binding"/>
    <property type="evidence" value="ECO:0007669"/>
    <property type="project" value="InterPro"/>
</dbReference>
<keyword evidence="1" id="KW-0645">Protease</keyword>
<dbReference type="Pfam" id="PF07727">
    <property type="entry name" value="RVT_2"/>
    <property type="match status" value="1"/>
</dbReference>
<dbReference type="InterPro" id="IPR054722">
    <property type="entry name" value="PolX-like_BBD"/>
</dbReference>
<dbReference type="InterPro" id="IPR043502">
    <property type="entry name" value="DNA/RNA_pol_sf"/>
</dbReference>
<name>A0A438BSH6_VITVI</name>
<dbReference type="Pfam" id="PF00665">
    <property type="entry name" value="rve"/>
    <property type="match status" value="1"/>
</dbReference>
<dbReference type="SUPFAM" id="SSF53098">
    <property type="entry name" value="Ribonuclease H-like"/>
    <property type="match status" value="1"/>
</dbReference>
<evidence type="ECO:0000313" key="9">
    <source>
        <dbReference type="EMBL" id="RVW13911.1"/>
    </source>
</evidence>
<keyword evidence="2" id="KW-0479">Metal-binding</keyword>
<dbReference type="InterPro" id="IPR001584">
    <property type="entry name" value="Integrase_cat-core"/>
</dbReference>
<dbReference type="InterPro" id="IPR057670">
    <property type="entry name" value="SH3_retrovirus"/>
</dbReference>
<dbReference type="SUPFAM" id="SSF57756">
    <property type="entry name" value="Retrovirus zinc finger-like domains"/>
    <property type="match status" value="1"/>
</dbReference>
<feature type="compositionally biased region" description="Polar residues" evidence="6">
    <location>
        <begin position="761"/>
        <end position="774"/>
    </location>
</feature>
<dbReference type="InterPro" id="IPR036875">
    <property type="entry name" value="Znf_CCHC_sf"/>
</dbReference>
<dbReference type="CDD" id="cd09272">
    <property type="entry name" value="RNase_HI_RT_Ty1"/>
    <property type="match status" value="1"/>
</dbReference>
<dbReference type="Pfam" id="PF13976">
    <property type="entry name" value="gag_pre-integrs"/>
    <property type="match status" value="1"/>
</dbReference>
<feature type="domain" description="Integrase catalytic" evidence="8">
    <location>
        <begin position="483"/>
        <end position="647"/>
    </location>
</feature>
<evidence type="ECO:0000313" key="10">
    <source>
        <dbReference type="Proteomes" id="UP000288805"/>
    </source>
</evidence>
<feature type="region of interest" description="Disordered" evidence="6">
    <location>
        <begin position="761"/>
        <end position="780"/>
    </location>
</feature>
<dbReference type="PANTHER" id="PTHR42648:SF26">
    <property type="entry name" value="INTEGRASE CATALYTIC DOMAIN-CONTAINING PROTEIN"/>
    <property type="match status" value="1"/>
</dbReference>
<dbReference type="PROSITE" id="PS50158">
    <property type="entry name" value="ZF_CCHC"/>
    <property type="match status" value="1"/>
</dbReference>
<dbReference type="Pfam" id="PF22936">
    <property type="entry name" value="Pol_BBD"/>
    <property type="match status" value="1"/>
</dbReference>
<keyword evidence="4" id="KW-0378">Hydrolase</keyword>
<dbReference type="GO" id="GO:0006508">
    <property type="term" value="P:proteolysis"/>
    <property type="evidence" value="ECO:0007669"/>
    <property type="project" value="UniProtKB-KW"/>
</dbReference>
<organism evidence="9 10">
    <name type="scientific">Vitis vinifera</name>
    <name type="common">Grape</name>
    <dbReference type="NCBI Taxonomy" id="29760"/>
    <lineage>
        <taxon>Eukaryota</taxon>
        <taxon>Viridiplantae</taxon>
        <taxon>Streptophyta</taxon>
        <taxon>Embryophyta</taxon>
        <taxon>Tracheophyta</taxon>
        <taxon>Spermatophyta</taxon>
        <taxon>Magnoliopsida</taxon>
        <taxon>eudicotyledons</taxon>
        <taxon>Gunneridae</taxon>
        <taxon>Pentapetalae</taxon>
        <taxon>rosids</taxon>
        <taxon>Vitales</taxon>
        <taxon>Vitaceae</taxon>
        <taxon>Viteae</taxon>
        <taxon>Vitis</taxon>
    </lineage>
</organism>
<dbReference type="InterPro" id="IPR013103">
    <property type="entry name" value="RVT_2"/>
</dbReference>
<feature type="region of interest" description="Disordered" evidence="6">
    <location>
        <begin position="730"/>
        <end position="756"/>
    </location>
</feature>
<sequence length="1339" mass="151215">MATSSSDSFPIAINATQQIIARLIPTNFPSWHAQFESLLLGYNLFGYVDGTYTCPPLPTSTDAAATTAHHLWFRQDKLILSAILTSVSPAVIPLIATSKTSHQAWTKLTKLYASRSRTHVMQLKEDLTLMQRGNRSITEYLHSVKTITDELALIDAPLSQDDITLYVLHGLGSDFRDIVTPIRARESSLSFEELHDLLLGHEAYLRRLDSTAQSLVVTANTTQRRDSRPSKNQSSSTYQQSKNDSRSKSQQSKQYKYPPRCQYCDQQGHIAKYCPKLKPSDATVNCTTTTSSPNKRWLIDSAASHNITSQVSNLQFHSKYDGTDEVIIGDGSGLPITHSGSLTLSFPNRKFQVEDTLCVPTINKNLISVHHFTKQNNVILEFHPTYFLVKDRRTGEILLQGPCENGVYPMPSSPAATPISFVHECTSVAGWHQRLGHPSFKVVTRLISSFSLPTTSCLSGSNNCHSCSINKAHQLPFHKHGLTSTTPFDLLYTDVWGPSPTPSLNGHRYYVIFVDHFTKYVWFFPLHQKSDVKTIFPHFYKMIETRFNIKIKGVYSDNGGEFTALRPFFTTHGISHYTTTPYTPQQNGVSERRHRHIVETGQTLLSHASLPSEYWAYVFATATYLINRLPSPVLHHKSPLQALFKQQPRYEKLRSFGCLCFPLMKPYNTNKFQKKSVPCIFVGYSTSQSAYLCLHLQSQRIYTSKHVTFDESVYPSNRELPAITRAQGVIPSASSTPSEDPALVQPQEAPLSTSDQVILRPSTSVSQPENSILSSPPPCPRTIITRSMNNIFRPKQLHTTTKHPLPEPPEPSCVSQALKDPHWHKAMSEEVTTLLQHGMWELVPPTPGQNLVGCKFVFRKKRNPDGTINRYKARLVAKGFHQRPGIDYSQTFSPVVKPATIRLLLTIAVMHGWPLRQLDINNAFLHGNLEETVFMHQPPGFEDPSQPQHVCKLKKSIYGLKQAPRQWYKALRDALLRFGFIHSAIDNSLFIYKSHDILCYCLVYVDDIIVTSNTLSFVNNIINKLGSTFSVKDMGSLHYFLGIEVIPTPQGLFLSQHQYIRDLLSRTSMENAKETLTPMSTTAKLTVQDNSECVDSTEYRKIIGALQYLGLTRPDIAFAVNRLSQFMQKPTTNHWAAAKRLLRYLKQTMFHGILLQKHDQFQLKTYSDADWASDTDTRVSTTAFITFIGPNPISWSARKQRAISRSSTEVEFRALATATSKTVWLHSLIKELGLTLREAPQMFCDNIGANHFSLNPVQHTRMKHIDIDLLFVRDLVKKGTIRVQHIHTIDQLADFLTKSLSRQRLQLLRSKIGVADGTSILRGHIRTASIHAENQHENL</sequence>
<dbReference type="InterPro" id="IPR025724">
    <property type="entry name" value="GAG-pre-integrase_dom"/>
</dbReference>
<proteinExistence type="predicted"/>
<reference evidence="9 10" key="1">
    <citation type="journal article" date="2018" name="PLoS Genet.">
        <title>Population sequencing reveals clonal diversity and ancestral inbreeding in the grapevine cultivar Chardonnay.</title>
        <authorList>
            <person name="Roach M.J."/>
            <person name="Johnson D.L."/>
            <person name="Bohlmann J."/>
            <person name="van Vuuren H.J."/>
            <person name="Jones S.J."/>
            <person name="Pretorius I.S."/>
            <person name="Schmidt S.A."/>
            <person name="Borneman A.R."/>
        </authorList>
    </citation>
    <scope>NUCLEOTIDE SEQUENCE [LARGE SCALE GENOMIC DNA]</scope>
    <source>
        <strain evidence="10">cv. Chardonnay</strain>
        <tissue evidence="9">Leaf</tissue>
    </source>
</reference>
<evidence type="ECO:0000256" key="3">
    <source>
        <dbReference type="ARBA" id="ARBA00022750"/>
    </source>
</evidence>
<comment type="caution">
    <text evidence="9">The sequence shown here is derived from an EMBL/GenBank/DDBJ whole genome shotgun (WGS) entry which is preliminary data.</text>
</comment>
<protein>
    <submittedName>
        <fullName evidence="9">Retrovirus-related Pol polyprotein from transposon TNT 1-94</fullName>
    </submittedName>
</protein>
<feature type="region of interest" description="Disordered" evidence="6">
    <location>
        <begin position="218"/>
        <end position="257"/>
    </location>
</feature>
<evidence type="ECO:0000256" key="6">
    <source>
        <dbReference type="SAM" id="MobiDB-lite"/>
    </source>
</evidence>
<dbReference type="Pfam" id="PF14223">
    <property type="entry name" value="Retrotran_gag_2"/>
    <property type="match status" value="1"/>
</dbReference>
<dbReference type="GO" id="GO:0008270">
    <property type="term" value="F:zinc ion binding"/>
    <property type="evidence" value="ECO:0007669"/>
    <property type="project" value="UniProtKB-KW"/>
</dbReference>
<dbReference type="Proteomes" id="UP000288805">
    <property type="component" value="Unassembled WGS sequence"/>
</dbReference>
<dbReference type="InterPro" id="IPR001878">
    <property type="entry name" value="Znf_CCHC"/>
</dbReference>
<accession>A0A438BSH6</accession>
<dbReference type="PANTHER" id="PTHR42648">
    <property type="entry name" value="TRANSPOSASE, PUTATIVE-RELATED"/>
    <property type="match status" value="1"/>
</dbReference>
<evidence type="ECO:0000256" key="1">
    <source>
        <dbReference type="ARBA" id="ARBA00022670"/>
    </source>
</evidence>
<dbReference type="Gene3D" id="3.30.420.10">
    <property type="entry name" value="Ribonuclease H-like superfamily/Ribonuclease H"/>
    <property type="match status" value="1"/>
</dbReference>
<evidence type="ECO:0000256" key="4">
    <source>
        <dbReference type="ARBA" id="ARBA00022801"/>
    </source>
</evidence>
<gene>
    <name evidence="9" type="primary">POLX_970</name>
    <name evidence="9" type="ORF">CK203_089994</name>
</gene>
<dbReference type="GO" id="GO:0004190">
    <property type="term" value="F:aspartic-type endopeptidase activity"/>
    <property type="evidence" value="ECO:0007669"/>
    <property type="project" value="UniProtKB-KW"/>
</dbReference>
<keyword evidence="5" id="KW-0862">Zinc</keyword>